<feature type="binding site" evidence="7">
    <location>
        <position position="211"/>
    </location>
    <ligand>
        <name>S-adenosyl-L-methionine</name>
        <dbReference type="ChEBI" id="CHEBI:59789"/>
    </ligand>
</feature>
<accession>W4V4W0</accession>
<comment type="caution">
    <text evidence="9">The sequence shown here is derived from an EMBL/GenBank/DDBJ whole genome shotgun (WGS) entry which is preliminary data.</text>
</comment>
<dbReference type="PROSITE" id="PS00092">
    <property type="entry name" value="N6_MTASE"/>
    <property type="match status" value="1"/>
</dbReference>
<comment type="catalytic activity">
    <reaction evidence="6 8">
        <text>a 2'-deoxyadenosine in DNA + S-adenosyl-L-methionine = an N(6)-methyl-2'-deoxyadenosine in DNA + S-adenosyl-L-homocysteine + H(+)</text>
        <dbReference type="Rhea" id="RHEA:15197"/>
        <dbReference type="Rhea" id="RHEA-COMP:12418"/>
        <dbReference type="Rhea" id="RHEA-COMP:12419"/>
        <dbReference type="ChEBI" id="CHEBI:15378"/>
        <dbReference type="ChEBI" id="CHEBI:57856"/>
        <dbReference type="ChEBI" id="CHEBI:59789"/>
        <dbReference type="ChEBI" id="CHEBI:90615"/>
        <dbReference type="ChEBI" id="CHEBI:90616"/>
        <dbReference type="EC" id="2.1.1.72"/>
    </reaction>
</comment>
<evidence type="ECO:0000256" key="4">
    <source>
        <dbReference type="ARBA" id="ARBA00022679"/>
    </source>
</evidence>
<dbReference type="EMBL" id="BAVR01000011">
    <property type="protein sequence ID" value="GAE87848.1"/>
    <property type="molecule type" value="Genomic_DNA"/>
</dbReference>
<comment type="similarity">
    <text evidence="1 8">Belongs to the N(4)/N(6)-methyltransferase family.</text>
</comment>
<dbReference type="REBASE" id="80361">
    <property type="entry name" value="M.Cst21531ORF1249P"/>
</dbReference>
<keyword evidence="10" id="KW-1185">Reference proteome</keyword>
<dbReference type="GO" id="GO:0009307">
    <property type="term" value="P:DNA restriction-modification system"/>
    <property type="evidence" value="ECO:0007669"/>
    <property type="project" value="InterPro"/>
</dbReference>
<keyword evidence="4 8" id="KW-0808">Transferase</keyword>
<feature type="binding site" evidence="7">
    <location>
        <position position="73"/>
    </location>
    <ligand>
        <name>S-adenosyl-L-methionine</name>
        <dbReference type="ChEBI" id="CHEBI:59789"/>
    </ligand>
</feature>
<evidence type="ECO:0000313" key="10">
    <source>
        <dbReference type="Proteomes" id="UP000019109"/>
    </source>
</evidence>
<dbReference type="PIRSF" id="PIRSF000398">
    <property type="entry name" value="M_m6A_EcoRV"/>
    <property type="match status" value="1"/>
</dbReference>
<evidence type="ECO:0000256" key="3">
    <source>
        <dbReference type="ARBA" id="ARBA00022603"/>
    </source>
</evidence>
<dbReference type="EC" id="2.1.1.72" evidence="2 8"/>
<keyword evidence="3 8" id="KW-0489">Methyltransferase</keyword>
<dbReference type="OrthoDB" id="9805629at2"/>
<keyword evidence="5 8" id="KW-0949">S-adenosyl-L-methionine</keyword>
<dbReference type="SUPFAM" id="SSF53335">
    <property type="entry name" value="S-adenosyl-L-methionine-dependent methyltransferases"/>
    <property type="match status" value="1"/>
</dbReference>
<dbReference type="STRING" id="1294263.JCM21531_1249"/>
<dbReference type="PRINTS" id="PR00505">
    <property type="entry name" value="D12N6MTFRASE"/>
</dbReference>
<dbReference type="InterPro" id="IPR012327">
    <property type="entry name" value="MeTrfase_D12"/>
</dbReference>
<dbReference type="RefSeq" id="WP_038287734.1">
    <property type="nucleotide sequence ID" value="NZ_BAVR01000011.1"/>
</dbReference>
<organism evidence="9 10">
    <name type="scientific">Acetivibrio straminisolvens JCM 21531</name>
    <dbReference type="NCBI Taxonomy" id="1294263"/>
    <lineage>
        <taxon>Bacteria</taxon>
        <taxon>Bacillati</taxon>
        <taxon>Bacillota</taxon>
        <taxon>Clostridia</taxon>
        <taxon>Eubacteriales</taxon>
        <taxon>Oscillospiraceae</taxon>
        <taxon>Acetivibrio</taxon>
    </lineage>
</organism>
<evidence type="ECO:0000256" key="2">
    <source>
        <dbReference type="ARBA" id="ARBA00011900"/>
    </source>
</evidence>
<dbReference type="InterPro" id="IPR002052">
    <property type="entry name" value="DNA_methylase_N6_adenine_CS"/>
</dbReference>
<evidence type="ECO:0000256" key="8">
    <source>
        <dbReference type="RuleBase" id="RU361257"/>
    </source>
</evidence>
<dbReference type="InterPro" id="IPR023095">
    <property type="entry name" value="Ade_MeTrfase_dom_2"/>
</dbReference>
<evidence type="ECO:0000313" key="9">
    <source>
        <dbReference type="EMBL" id="GAE87848.1"/>
    </source>
</evidence>
<protein>
    <recommendedName>
        <fullName evidence="2 8">Site-specific DNA-methyltransferase (adenine-specific)</fullName>
        <ecNumber evidence="2 8">2.1.1.72</ecNumber>
    </recommendedName>
</protein>
<evidence type="ECO:0000256" key="7">
    <source>
        <dbReference type="PIRSR" id="PIRSR000398-1"/>
    </source>
</evidence>
<dbReference type="Gene3D" id="3.40.50.150">
    <property type="entry name" value="Vaccinia Virus protein VP39"/>
    <property type="match status" value="1"/>
</dbReference>
<dbReference type="GO" id="GO:0006298">
    <property type="term" value="P:mismatch repair"/>
    <property type="evidence" value="ECO:0007669"/>
    <property type="project" value="TreeGrafter"/>
</dbReference>
<dbReference type="Pfam" id="PF02086">
    <property type="entry name" value="MethyltransfD12"/>
    <property type="match status" value="1"/>
</dbReference>
<dbReference type="GO" id="GO:0032259">
    <property type="term" value="P:methylation"/>
    <property type="evidence" value="ECO:0007669"/>
    <property type="project" value="UniProtKB-KW"/>
</dbReference>
<dbReference type="PANTHER" id="PTHR30481:SF3">
    <property type="entry name" value="DNA ADENINE METHYLASE"/>
    <property type="match status" value="1"/>
</dbReference>
<dbReference type="AlphaFoldDB" id="W4V4W0"/>
<gene>
    <name evidence="9" type="ORF">JCM21531_1249</name>
</gene>
<reference evidence="9" key="1">
    <citation type="journal article" date="2014" name="Genome Announc.">
        <title>Draft Genome Sequence of Clostridium straminisolvens Strain JCM 21531T, Isolated from a Cellulose-Degrading Bacterial Community.</title>
        <authorList>
            <person name="Yuki M."/>
            <person name="Oshima K."/>
            <person name="Suda W."/>
            <person name="Sakamoto M."/>
            <person name="Kitamura K."/>
            <person name="Iida T."/>
            <person name="Hattori M."/>
            <person name="Ohkuma M."/>
        </authorList>
    </citation>
    <scope>NUCLEOTIDE SEQUENCE [LARGE SCALE GENOMIC DNA]</scope>
    <source>
        <strain evidence="9">JCM 21531</strain>
    </source>
</reference>
<dbReference type="GO" id="GO:0043565">
    <property type="term" value="F:sequence-specific DNA binding"/>
    <property type="evidence" value="ECO:0007669"/>
    <property type="project" value="TreeGrafter"/>
</dbReference>
<dbReference type="Gene3D" id="1.10.1020.10">
    <property type="entry name" value="Adenine-specific Methyltransferase, Domain 2"/>
    <property type="match status" value="1"/>
</dbReference>
<dbReference type="GO" id="GO:0009007">
    <property type="term" value="F:site-specific DNA-methyltransferase (adenine-specific) activity"/>
    <property type="evidence" value="ECO:0007669"/>
    <property type="project" value="UniProtKB-UniRule"/>
</dbReference>
<dbReference type="PANTHER" id="PTHR30481">
    <property type="entry name" value="DNA ADENINE METHYLASE"/>
    <property type="match status" value="1"/>
</dbReference>
<dbReference type="NCBIfam" id="TIGR00571">
    <property type="entry name" value="dam"/>
    <property type="match status" value="1"/>
</dbReference>
<dbReference type="Proteomes" id="UP000019109">
    <property type="component" value="Unassembled WGS sequence"/>
</dbReference>
<dbReference type="InterPro" id="IPR012263">
    <property type="entry name" value="M_m6A_EcoRV"/>
</dbReference>
<name>W4V4W0_9FIRM</name>
<dbReference type="GO" id="GO:1904047">
    <property type="term" value="F:S-adenosyl-L-methionine binding"/>
    <property type="evidence" value="ECO:0007669"/>
    <property type="project" value="TreeGrafter"/>
</dbReference>
<evidence type="ECO:0000256" key="6">
    <source>
        <dbReference type="ARBA" id="ARBA00047942"/>
    </source>
</evidence>
<proteinExistence type="inferred from homology"/>
<evidence type="ECO:0000256" key="5">
    <source>
        <dbReference type="ARBA" id="ARBA00022691"/>
    </source>
</evidence>
<dbReference type="InterPro" id="IPR029063">
    <property type="entry name" value="SAM-dependent_MTases_sf"/>
</dbReference>
<feature type="binding site" evidence="7">
    <location>
        <position position="23"/>
    </location>
    <ligand>
        <name>S-adenosyl-L-methionine</name>
        <dbReference type="ChEBI" id="CHEBI:59789"/>
    </ligand>
</feature>
<evidence type="ECO:0000256" key="1">
    <source>
        <dbReference type="ARBA" id="ARBA00006594"/>
    </source>
</evidence>
<sequence length="315" mass="36156">MEFAINIDSTVCAKPFVKWAGGKGQLLDTFKQYYPSTLIKGCIRRYIEPFVGGGAVLFEILQKYKVEEAFIFDINEDLINTYAVIKNDVDNLVEYLSDLESQYLSLDQKSRKGMYYEIRDAYNSRTLKCKQPDVERAAQFIFLNRTCFNGLYRVNRSGHFNVPSGDYKNPTICDENNLNIASSLLQKVHIFTGDYRECARYVDKGSFVYFDPPYRPLNVTSSFTSYSKFDFTDEDQIQLANFFSEMNNTGALLMLSNSDPKNENPNDDFFDELYKGFFINRIKAKRAINSNGSRRGLISELLVTNYEVNTIGGIT</sequence>
<feature type="binding site" evidence="7">
    <location>
        <position position="19"/>
    </location>
    <ligand>
        <name>S-adenosyl-L-methionine</name>
        <dbReference type="ChEBI" id="CHEBI:59789"/>
    </ligand>
</feature>